<name>A0A292YF71_9BACL</name>
<dbReference type="OrthoDB" id="2382220at2"/>
<keyword evidence="3" id="KW-1185">Reference proteome</keyword>
<keyword evidence="1" id="KW-1133">Transmembrane helix</keyword>
<keyword evidence="1" id="KW-0472">Membrane</keyword>
<evidence type="ECO:0000313" key="3">
    <source>
        <dbReference type="Proteomes" id="UP000217785"/>
    </source>
</evidence>
<dbReference type="Proteomes" id="UP000217785">
    <property type="component" value="Unassembled WGS sequence"/>
</dbReference>
<feature type="transmembrane region" description="Helical" evidence="1">
    <location>
        <begin position="12"/>
        <end position="30"/>
    </location>
</feature>
<keyword evidence="1" id="KW-0812">Transmembrane</keyword>
<sequence length="65" mass="7544">MNTFWNFIDTIKLGVWLVLIFLFHMLLYLALGTDAWFVTTLLATATYAVAILLLKAIAKRRRQEI</sequence>
<organism evidence="2 3">
    <name type="scientific">Effusibacillus lacus</name>
    <dbReference type="NCBI Taxonomy" id="1348429"/>
    <lineage>
        <taxon>Bacteria</taxon>
        <taxon>Bacillati</taxon>
        <taxon>Bacillota</taxon>
        <taxon>Bacilli</taxon>
        <taxon>Bacillales</taxon>
        <taxon>Alicyclobacillaceae</taxon>
        <taxon>Effusibacillus</taxon>
    </lineage>
</organism>
<evidence type="ECO:0000256" key="1">
    <source>
        <dbReference type="SAM" id="Phobius"/>
    </source>
</evidence>
<reference evidence="3" key="1">
    <citation type="submission" date="2017-07" db="EMBL/GenBank/DDBJ databases">
        <title>Draft genome sequence of Effusibacillus lacus strain skLN1.</title>
        <authorList>
            <person name="Watanabe M."/>
            <person name="Kojima H."/>
            <person name="Fukui M."/>
        </authorList>
    </citation>
    <scope>NUCLEOTIDE SEQUENCE [LARGE SCALE GENOMIC DNA]</scope>
    <source>
        <strain evidence="3">skLN1</strain>
    </source>
</reference>
<accession>A0A292YF71</accession>
<comment type="caution">
    <text evidence="2">The sequence shown here is derived from an EMBL/GenBank/DDBJ whole genome shotgun (WGS) entry which is preliminary data.</text>
</comment>
<gene>
    <name evidence="2" type="ORF">EFBL_0116</name>
</gene>
<dbReference type="RefSeq" id="WP_096180197.1">
    <property type="nucleotide sequence ID" value="NZ_BDUF01000003.1"/>
</dbReference>
<dbReference type="AlphaFoldDB" id="A0A292YF71"/>
<proteinExistence type="predicted"/>
<protein>
    <submittedName>
        <fullName evidence="2">Membrane protein</fullName>
    </submittedName>
</protein>
<feature type="transmembrane region" description="Helical" evidence="1">
    <location>
        <begin position="36"/>
        <end position="58"/>
    </location>
</feature>
<evidence type="ECO:0000313" key="2">
    <source>
        <dbReference type="EMBL" id="GAX88507.1"/>
    </source>
</evidence>
<dbReference type="EMBL" id="BDUF01000003">
    <property type="protein sequence ID" value="GAX88507.1"/>
    <property type="molecule type" value="Genomic_DNA"/>
</dbReference>